<keyword evidence="3" id="KW-0677">Repeat</keyword>
<gene>
    <name evidence="5" type="primary">ORF142667</name>
</gene>
<dbReference type="InterPro" id="IPR027417">
    <property type="entry name" value="P-loop_NTPase"/>
</dbReference>
<dbReference type="AlphaFoldDB" id="A0A0B7AUF7"/>
<dbReference type="GO" id="GO:0051295">
    <property type="term" value="P:establishment of meiotic spindle localization"/>
    <property type="evidence" value="ECO:0007669"/>
    <property type="project" value="TreeGrafter"/>
</dbReference>
<dbReference type="GO" id="GO:0007051">
    <property type="term" value="P:spindle organization"/>
    <property type="evidence" value="ECO:0007669"/>
    <property type="project" value="TreeGrafter"/>
</dbReference>
<dbReference type="Gene3D" id="1.20.5.190">
    <property type="match status" value="2"/>
</dbReference>
<evidence type="ECO:0000256" key="4">
    <source>
        <dbReference type="ARBA" id="ARBA00022860"/>
    </source>
</evidence>
<comment type="subcellular location">
    <subcellularLocation>
        <location evidence="1">Cytoplasm</location>
    </subcellularLocation>
</comment>
<sequence length="115" mass="13842">TIQHSYRNYLAGLDVRKDYLALRHATVTIQRSFRRYVQRRQETAAALVLQTAFRKVNARRTFLLQKQAARTIQKHFSAYQKMKIARQSFLRRRQAACIIQMTYRTVLMKRNYINF</sequence>
<dbReference type="SUPFAM" id="SSF52540">
    <property type="entry name" value="P-loop containing nucleoside triphosphate hydrolases"/>
    <property type="match status" value="1"/>
</dbReference>
<dbReference type="GO" id="GO:0000278">
    <property type="term" value="P:mitotic cell cycle"/>
    <property type="evidence" value="ECO:0007669"/>
    <property type="project" value="TreeGrafter"/>
</dbReference>
<dbReference type="PANTHER" id="PTHR22706">
    <property type="entry name" value="ASSEMBLY FACTOR FOR SPINDLE MICROTUBULES"/>
    <property type="match status" value="1"/>
</dbReference>
<evidence type="ECO:0000313" key="5">
    <source>
        <dbReference type="EMBL" id="CEK84433.1"/>
    </source>
</evidence>
<feature type="non-terminal residue" evidence="5">
    <location>
        <position position="1"/>
    </location>
</feature>
<protein>
    <submittedName>
        <fullName evidence="5">Uncharacterized protein</fullName>
    </submittedName>
</protein>
<dbReference type="InterPro" id="IPR000048">
    <property type="entry name" value="IQ_motif_EF-hand-BS"/>
</dbReference>
<dbReference type="PROSITE" id="PS50096">
    <property type="entry name" value="IQ"/>
    <property type="match status" value="1"/>
</dbReference>
<dbReference type="GO" id="GO:0005516">
    <property type="term" value="F:calmodulin binding"/>
    <property type="evidence" value="ECO:0007669"/>
    <property type="project" value="UniProtKB-KW"/>
</dbReference>
<organism evidence="5">
    <name type="scientific">Arion vulgaris</name>
    <dbReference type="NCBI Taxonomy" id="1028688"/>
    <lineage>
        <taxon>Eukaryota</taxon>
        <taxon>Metazoa</taxon>
        <taxon>Spiralia</taxon>
        <taxon>Lophotrochozoa</taxon>
        <taxon>Mollusca</taxon>
        <taxon>Gastropoda</taxon>
        <taxon>Heterobranchia</taxon>
        <taxon>Euthyneura</taxon>
        <taxon>Panpulmonata</taxon>
        <taxon>Eupulmonata</taxon>
        <taxon>Stylommatophora</taxon>
        <taxon>Helicina</taxon>
        <taxon>Arionoidea</taxon>
        <taxon>Arionidae</taxon>
        <taxon>Arion</taxon>
    </lineage>
</organism>
<proteinExistence type="predicted"/>
<evidence type="ECO:0000256" key="3">
    <source>
        <dbReference type="ARBA" id="ARBA00022737"/>
    </source>
</evidence>
<accession>A0A0B7AUF7</accession>
<evidence type="ECO:0000256" key="2">
    <source>
        <dbReference type="ARBA" id="ARBA00022490"/>
    </source>
</evidence>
<dbReference type="Pfam" id="PF00612">
    <property type="entry name" value="IQ"/>
    <property type="match status" value="3"/>
</dbReference>
<reference evidence="5" key="1">
    <citation type="submission" date="2014-12" db="EMBL/GenBank/DDBJ databases">
        <title>Insight into the proteome of Arion vulgaris.</title>
        <authorList>
            <person name="Aradska J."/>
            <person name="Bulat T."/>
            <person name="Smidak R."/>
            <person name="Sarate P."/>
            <person name="Gangsoo J."/>
            <person name="Sialana F."/>
            <person name="Bilban M."/>
            <person name="Lubec G."/>
        </authorList>
    </citation>
    <scope>NUCLEOTIDE SEQUENCE</scope>
    <source>
        <tissue evidence="5">Skin</tissue>
    </source>
</reference>
<dbReference type="InterPro" id="IPR051185">
    <property type="entry name" value="ASPM"/>
</dbReference>
<keyword evidence="4" id="KW-0112">Calmodulin-binding</keyword>
<evidence type="ECO:0000256" key="1">
    <source>
        <dbReference type="ARBA" id="ARBA00004496"/>
    </source>
</evidence>
<feature type="non-terminal residue" evidence="5">
    <location>
        <position position="115"/>
    </location>
</feature>
<keyword evidence="2" id="KW-0963">Cytoplasm</keyword>
<name>A0A0B7AUF7_9EUPU</name>
<dbReference type="EMBL" id="HACG01037568">
    <property type="protein sequence ID" value="CEK84433.1"/>
    <property type="molecule type" value="Transcribed_RNA"/>
</dbReference>
<dbReference type="GO" id="GO:0000922">
    <property type="term" value="C:spindle pole"/>
    <property type="evidence" value="ECO:0007669"/>
    <property type="project" value="TreeGrafter"/>
</dbReference>
<dbReference type="GO" id="GO:0005737">
    <property type="term" value="C:cytoplasm"/>
    <property type="evidence" value="ECO:0007669"/>
    <property type="project" value="UniProtKB-SubCell"/>
</dbReference>
<dbReference type="PANTHER" id="PTHR22706:SF1">
    <property type="entry name" value="ASSEMBLY FACTOR FOR SPINDLE MICROTUBULES"/>
    <property type="match status" value="1"/>
</dbReference>